<dbReference type="EMBL" id="AVQL01000456">
    <property type="protein sequence ID" value="KEP99904.1"/>
    <property type="molecule type" value="Genomic_DNA"/>
</dbReference>
<dbReference type="EC" id="1.5.1.3" evidence="3 8"/>
<dbReference type="InterPro" id="IPR001796">
    <property type="entry name" value="DHFR_dom"/>
</dbReference>
<evidence type="ECO:0000256" key="6">
    <source>
        <dbReference type="ARBA" id="ARBA00023002"/>
    </source>
</evidence>
<dbReference type="UniPathway" id="UPA00077">
    <property type="reaction ID" value="UER00158"/>
</dbReference>
<evidence type="ECO:0000256" key="3">
    <source>
        <dbReference type="ARBA" id="ARBA00012856"/>
    </source>
</evidence>
<evidence type="ECO:0000259" key="10">
    <source>
        <dbReference type="PROSITE" id="PS51330"/>
    </source>
</evidence>
<keyword evidence="5 8" id="KW-0521">NADP</keyword>
<evidence type="ECO:0000256" key="2">
    <source>
        <dbReference type="ARBA" id="ARBA00009539"/>
    </source>
</evidence>
<evidence type="ECO:0000256" key="7">
    <source>
        <dbReference type="ARBA" id="ARBA00025067"/>
    </source>
</evidence>
<dbReference type="PANTHER" id="PTHR48069:SF3">
    <property type="entry name" value="DIHYDROFOLATE REDUCTASE"/>
    <property type="match status" value="1"/>
</dbReference>
<dbReference type="PANTHER" id="PTHR48069">
    <property type="entry name" value="DIHYDROFOLATE REDUCTASE"/>
    <property type="match status" value="1"/>
</dbReference>
<gene>
    <name evidence="11" type="ORF">SASC598J21_023410</name>
</gene>
<evidence type="ECO:0000256" key="9">
    <source>
        <dbReference type="RuleBase" id="RU004474"/>
    </source>
</evidence>
<dbReference type="AlphaFoldDB" id="A0A074VBT3"/>
<evidence type="ECO:0000256" key="5">
    <source>
        <dbReference type="ARBA" id="ARBA00022857"/>
    </source>
</evidence>
<evidence type="ECO:0000313" key="12">
    <source>
        <dbReference type="Proteomes" id="UP000027644"/>
    </source>
</evidence>
<comment type="function">
    <text evidence="7 8">Key enzyme in folate metabolism. Catalyzes an essential reaction for de novo glycine and purine synthesis, and for DNA precursor synthesis.</text>
</comment>
<dbReference type="InterPro" id="IPR024072">
    <property type="entry name" value="DHFR-like_dom_sf"/>
</dbReference>
<reference evidence="11 12" key="1">
    <citation type="journal article" date="2014" name="PLoS Genet.">
        <title>Hidden diversity in honey bee gut symbionts detected by single-cell genomics.</title>
        <authorList>
            <person name="Engel P."/>
            <person name="Stepanauskas R."/>
            <person name="Moran N."/>
        </authorList>
    </citation>
    <scope>NUCLEOTIDE SEQUENCE [LARGE SCALE GENOMIC DNA]</scope>
    <source>
        <strain evidence="11 12">SCGC AB-598-J21</strain>
    </source>
</reference>
<dbReference type="CDD" id="cd00209">
    <property type="entry name" value="DHFR"/>
    <property type="match status" value="1"/>
</dbReference>
<dbReference type="PROSITE" id="PS00075">
    <property type="entry name" value="DHFR_1"/>
    <property type="match status" value="1"/>
</dbReference>
<comment type="pathway">
    <text evidence="1 8">Cofactor biosynthesis; tetrahydrofolate biosynthesis; 5,6,7,8-tetrahydrofolate from 7,8-dihydrofolate: step 1/1.</text>
</comment>
<dbReference type="Proteomes" id="UP000027644">
    <property type="component" value="Unassembled WGS sequence"/>
</dbReference>
<evidence type="ECO:0000256" key="8">
    <source>
        <dbReference type="PIRNR" id="PIRNR000194"/>
    </source>
</evidence>
<organism evidence="11 12">
    <name type="scientific">Snodgrassella alvi SCGC AB-598-J21</name>
    <dbReference type="NCBI Taxonomy" id="1385367"/>
    <lineage>
        <taxon>Bacteria</taxon>
        <taxon>Pseudomonadati</taxon>
        <taxon>Pseudomonadota</taxon>
        <taxon>Betaproteobacteria</taxon>
        <taxon>Neisseriales</taxon>
        <taxon>Neisseriaceae</taxon>
        <taxon>Snodgrassella</taxon>
    </lineage>
</organism>
<evidence type="ECO:0000256" key="1">
    <source>
        <dbReference type="ARBA" id="ARBA00004903"/>
    </source>
</evidence>
<dbReference type="GO" id="GO:0046654">
    <property type="term" value="P:tetrahydrofolate biosynthetic process"/>
    <property type="evidence" value="ECO:0007669"/>
    <property type="project" value="UniProtKB-UniPathway"/>
</dbReference>
<dbReference type="SUPFAM" id="SSF53597">
    <property type="entry name" value="Dihydrofolate reductase-like"/>
    <property type="match status" value="1"/>
</dbReference>
<dbReference type="InterPro" id="IPR012259">
    <property type="entry name" value="DHFR"/>
</dbReference>
<proteinExistence type="inferred from homology"/>
<dbReference type="GO" id="GO:0070401">
    <property type="term" value="F:NADP+ binding"/>
    <property type="evidence" value="ECO:0007669"/>
    <property type="project" value="UniProtKB-ARBA"/>
</dbReference>
<accession>A0A074VBT3</accession>
<dbReference type="GO" id="GO:0006730">
    <property type="term" value="P:one-carbon metabolic process"/>
    <property type="evidence" value="ECO:0007669"/>
    <property type="project" value="UniProtKB-KW"/>
</dbReference>
<dbReference type="InterPro" id="IPR017925">
    <property type="entry name" value="DHFR_CS"/>
</dbReference>
<dbReference type="GO" id="GO:0046452">
    <property type="term" value="P:dihydrofolate metabolic process"/>
    <property type="evidence" value="ECO:0007669"/>
    <property type="project" value="TreeGrafter"/>
</dbReference>
<dbReference type="PROSITE" id="PS51330">
    <property type="entry name" value="DHFR_2"/>
    <property type="match status" value="1"/>
</dbReference>
<comment type="caution">
    <text evidence="11">The sequence shown here is derived from an EMBL/GenBank/DDBJ whole genome shotgun (WGS) entry which is preliminary data.</text>
</comment>
<keyword evidence="6 8" id="KW-0560">Oxidoreductase</keyword>
<evidence type="ECO:0000256" key="4">
    <source>
        <dbReference type="ARBA" id="ARBA00022563"/>
    </source>
</evidence>
<name>A0A074VBT3_9NEIS</name>
<dbReference type="PIRSF" id="PIRSF000194">
    <property type="entry name" value="DHFR"/>
    <property type="match status" value="1"/>
</dbReference>
<protein>
    <recommendedName>
        <fullName evidence="3 8">Dihydrofolate reductase</fullName>
        <ecNumber evidence="3 8">1.5.1.3</ecNumber>
    </recommendedName>
</protein>
<keyword evidence="4 8" id="KW-0554">One-carbon metabolism</keyword>
<evidence type="ECO:0000313" key="11">
    <source>
        <dbReference type="EMBL" id="KEP99904.1"/>
    </source>
</evidence>
<dbReference type="GO" id="GO:0005829">
    <property type="term" value="C:cytosol"/>
    <property type="evidence" value="ECO:0007669"/>
    <property type="project" value="TreeGrafter"/>
</dbReference>
<feature type="domain" description="DHFR" evidence="10">
    <location>
        <begin position="6"/>
        <end position="164"/>
    </location>
</feature>
<dbReference type="GO" id="GO:0004146">
    <property type="term" value="F:dihydrofolate reductase activity"/>
    <property type="evidence" value="ECO:0007669"/>
    <property type="project" value="UniProtKB-EC"/>
</dbReference>
<dbReference type="GO" id="GO:0046655">
    <property type="term" value="P:folic acid metabolic process"/>
    <property type="evidence" value="ECO:0007669"/>
    <property type="project" value="TreeGrafter"/>
</dbReference>
<comment type="catalytic activity">
    <reaction evidence="8">
        <text>(6S)-5,6,7,8-tetrahydrofolate + NADP(+) = 7,8-dihydrofolate + NADPH + H(+)</text>
        <dbReference type="Rhea" id="RHEA:15009"/>
        <dbReference type="ChEBI" id="CHEBI:15378"/>
        <dbReference type="ChEBI" id="CHEBI:57451"/>
        <dbReference type="ChEBI" id="CHEBI:57453"/>
        <dbReference type="ChEBI" id="CHEBI:57783"/>
        <dbReference type="ChEBI" id="CHEBI:58349"/>
        <dbReference type="EC" id="1.5.1.3"/>
    </reaction>
</comment>
<dbReference type="PRINTS" id="PR00070">
    <property type="entry name" value="DHFR"/>
</dbReference>
<sequence length="169" mass="18943">MNTLNKITLIAALSDNNCIGENNRIPWHVPEDFEFFKSYTMGKPVVMGRKTWESLPRKPLPGRANYVISRQDAQTFSGAILCHSVEDALRQLAGCSEIIIMGGAQIYTQAMPLATDLRLTRIHVDVAGDTFFPAIDTDIWQQTESSSHVSSKNNIAYDLQHYVRRSGVE</sequence>
<dbReference type="Pfam" id="PF00186">
    <property type="entry name" value="DHFR_1"/>
    <property type="match status" value="1"/>
</dbReference>
<comment type="similarity">
    <text evidence="2 8 9">Belongs to the dihydrofolate reductase family.</text>
</comment>
<dbReference type="FunFam" id="3.40.430.10:FF:000001">
    <property type="entry name" value="Dihydrofolate reductase"/>
    <property type="match status" value="1"/>
</dbReference>
<dbReference type="Gene3D" id="3.40.430.10">
    <property type="entry name" value="Dihydrofolate Reductase, subunit A"/>
    <property type="match status" value="1"/>
</dbReference>